<gene>
    <name evidence="1" type="ORF">H0H81_000215</name>
</gene>
<accession>A0A9P7FQ56</accession>
<reference evidence="1" key="2">
    <citation type="submission" date="2021-10" db="EMBL/GenBank/DDBJ databases">
        <title>Phylogenomics reveals ancestral predisposition of the termite-cultivated fungus Termitomyces towards a domesticated lifestyle.</title>
        <authorList>
            <person name="Auxier B."/>
            <person name="Grum-Grzhimaylo A."/>
            <person name="Cardenas M.E."/>
            <person name="Lodge J.D."/>
            <person name="Laessoe T."/>
            <person name="Pedersen O."/>
            <person name="Smith M.E."/>
            <person name="Kuyper T.W."/>
            <person name="Franco-Molano E.A."/>
            <person name="Baroni T.J."/>
            <person name="Aanen D.K."/>
        </authorList>
    </citation>
    <scope>NUCLEOTIDE SEQUENCE</scope>
    <source>
        <strain evidence="1">D49</strain>
    </source>
</reference>
<protein>
    <submittedName>
        <fullName evidence="1">Uncharacterized protein</fullName>
    </submittedName>
</protein>
<dbReference type="AlphaFoldDB" id="A0A9P7FQ56"/>
<comment type="caution">
    <text evidence="1">The sequence shown here is derived from an EMBL/GenBank/DDBJ whole genome shotgun (WGS) entry which is preliminary data.</text>
</comment>
<keyword evidence="2" id="KW-1185">Reference proteome</keyword>
<dbReference type="EMBL" id="JABCKI010006222">
    <property type="protein sequence ID" value="KAG5634954.1"/>
    <property type="molecule type" value="Genomic_DNA"/>
</dbReference>
<dbReference type="Proteomes" id="UP000717328">
    <property type="component" value="Unassembled WGS sequence"/>
</dbReference>
<evidence type="ECO:0000313" key="1">
    <source>
        <dbReference type="EMBL" id="KAG5634954.1"/>
    </source>
</evidence>
<proteinExistence type="predicted"/>
<reference evidence="1" key="1">
    <citation type="submission" date="2021-02" db="EMBL/GenBank/DDBJ databases">
        <authorList>
            <person name="Nieuwenhuis M."/>
            <person name="Van De Peppel L.J.J."/>
        </authorList>
    </citation>
    <scope>NUCLEOTIDE SEQUENCE</scope>
    <source>
        <strain evidence="1">D49</strain>
    </source>
</reference>
<organism evidence="1 2">
    <name type="scientific">Sphagnurus paluster</name>
    <dbReference type="NCBI Taxonomy" id="117069"/>
    <lineage>
        <taxon>Eukaryota</taxon>
        <taxon>Fungi</taxon>
        <taxon>Dikarya</taxon>
        <taxon>Basidiomycota</taxon>
        <taxon>Agaricomycotina</taxon>
        <taxon>Agaricomycetes</taxon>
        <taxon>Agaricomycetidae</taxon>
        <taxon>Agaricales</taxon>
        <taxon>Tricholomatineae</taxon>
        <taxon>Lyophyllaceae</taxon>
        <taxon>Sphagnurus</taxon>
    </lineage>
</organism>
<evidence type="ECO:0000313" key="2">
    <source>
        <dbReference type="Proteomes" id="UP000717328"/>
    </source>
</evidence>
<dbReference type="OrthoDB" id="3035780at2759"/>
<sequence>MGDNLAKEMEEHYATFIVFNSMHGVMGIANAQRTLTYLRIITEFVSQEQYRDVIPVQVPSVYAIHPRV</sequence>
<name>A0A9P7FQ56_9AGAR</name>